<protein>
    <recommendedName>
        <fullName evidence="2">SpoVT-AbrB domain-containing protein</fullName>
    </recommendedName>
</protein>
<dbReference type="AlphaFoldDB" id="A0A1I7KDW5"/>
<dbReference type="SMART" id="SM00966">
    <property type="entry name" value="SpoVT_AbrB"/>
    <property type="match status" value="1"/>
</dbReference>
<evidence type="ECO:0000256" key="1">
    <source>
        <dbReference type="SAM" id="MobiDB-lite"/>
    </source>
</evidence>
<name>A0A1I7KDW5_9BACL</name>
<gene>
    <name evidence="3" type="ORF">SAMN05421543_11559</name>
</gene>
<sequence>MTTLAYPVSVRGRRHTEVEKYVRITGKRQVTIPKDFFDQLRMGSVLRAYVEDGRLVMEPVRVEDPMDFTQEIINDLADEGLTGEELKKEFARRREGMLAAMKKLVEESRKEALESSEPDGDAFMEELINGDA</sequence>
<feature type="domain" description="SpoVT-AbrB" evidence="2">
    <location>
        <begin position="22"/>
        <end position="65"/>
    </location>
</feature>
<dbReference type="STRING" id="392015.SAMN05421543_11559"/>
<dbReference type="InterPro" id="IPR037914">
    <property type="entry name" value="SpoVT-AbrB_sf"/>
</dbReference>
<keyword evidence="4" id="KW-1185">Reference proteome</keyword>
<organism evidence="3 4">
    <name type="scientific">Alicyclobacillus macrosporangiidus</name>
    <dbReference type="NCBI Taxonomy" id="392015"/>
    <lineage>
        <taxon>Bacteria</taxon>
        <taxon>Bacillati</taxon>
        <taxon>Bacillota</taxon>
        <taxon>Bacilli</taxon>
        <taxon>Bacillales</taxon>
        <taxon>Alicyclobacillaceae</taxon>
        <taxon>Alicyclobacillus</taxon>
    </lineage>
</organism>
<dbReference type="InterPro" id="IPR007159">
    <property type="entry name" value="SpoVT-AbrB_dom"/>
</dbReference>
<dbReference type="EMBL" id="FPBV01000015">
    <property type="protein sequence ID" value="SFU95576.1"/>
    <property type="molecule type" value="Genomic_DNA"/>
</dbReference>
<evidence type="ECO:0000313" key="3">
    <source>
        <dbReference type="EMBL" id="SFU95576.1"/>
    </source>
</evidence>
<feature type="region of interest" description="Disordered" evidence="1">
    <location>
        <begin position="109"/>
        <end position="132"/>
    </location>
</feature>
<accession>A0A1I7KDW5</accession>
<evidence type="ECO:0000259" key="2">
    <source>
        <dbReference type="SMART" id="SM00966"/>
    </source>
</evidence>
<reference evidence="4" key="1">
    <citation type="submission" date="2016-10" db="EMBL/GenBank/DDBJ databases">
        <authorList>
            <person name="Varghese N."/>
        </authorList>
    </citation>
    <scope>NUCLEOTIDE SEQUENCE [LARGE SCALE GENOMIC DNA]</scope>
    <source>
        <strain evidence="4">DSM 17980</strain>
    </source>
</reference>
<dbReference type="Proteomes" id="UP000183508">
    <property type="component" value="Unassembled WGS sequence"/>
</dbReference>
<feature type="compositionally biased region" description="Acidic residues" evidence="1">
    <location>
        <begin position="114"/>
        <end position="124"/>
    </location>
</feature>
<dbReference type="SUPFAM" id="SSF89447">
    <property type="entry name" value="AbrB/MazE/MraZ-like"/>
    <property type="match status" value="1"/>
</dbReference>
<evidence type="ECO:0000313" key="4">
    <source>
        <dbReference type="Proteomes" id="UP000183508"/>
    </source>
</evidence>
<dbReference type="GO" id="GO:0003677">
    <property type="term" value="F:DNA binding"/>
    <property type="evidence" value="ECO:0007669"/>
    <property type="project" value="InterPro"/>
</dbReference>
<proteinExistence type="predicted"/>